<dbReference type="AlphaFoldDB" id="A0A1F8EH65"/>
<reference evidence="1 2" key="1">
    <citation type="journal article" date="2016" name="Nat. Commun.">
        <title>Thousands of microbial genomes shed light on interconnected biogeochemical processes in an aquifer system.</title>
        <authorList>
            <person name="Anantharaman K."/>
            <person name="Brown C.T."/>
            <person name="Hug L.A."/>
            <person name="Sharon I."/>
            <person name="Castelle C.J."/>
            <person name="Probst A.J."/>
            <person name="Thomas B.C."/>
            <person name="Singh A."/>
            <person name="Wilkins M.J."/>
            <person name="Karaoz U."/>
            <person name="Brodie E.L."/>
            <person name="Williams K.H."/>
            <person name="Hubbard S.S."/>
            <person name="Banfield J.F."/>
        </authorList>
    </citation>
    <scope>NUCLEOTIDE SEQUENCE [LARGE SCALE GENOMIC DNA]</scope>
</reference>
<proteinExistence type="predicted"/>
<organism evidence="1 2">
    <name type="scientific">Candidatus Yanofskybacteria bacterium RIFCSPHIGHO2_01_FULL_41_27</name>
    <dbReference type="NCBI Taxonomy" id="1802662"/>
    <lineage>
        <taxon>Bacteria</taxon>
        <taxon>Candidatus Yanofskyibacteriota</taxon>
    </lineage>
</organism>
<comment type="caution">
    <text evidence="1">The sequence shown here is derived from an EMBL/GenBank/DDBJ whole genome shotgun (WGS) entry which is preliminary data.</text>
</comment>
<protein>
    <submittedName>
        <fullName evidence="1">Uncharacterized protein</fullName>
    </submittedName>
</protein>
<dbReference type="Proteomes" id="UP000177503">
    <property type="component" value="Unassembled WGS sequence"/>
</dbReference>
<sequence length="73" mass="8022">MVGKINPPRGLPRGIKRRLRLLIPPQSGGAFTLLASLGQNVNELLSALRQDMNKFLSCSSLDKIRISILPLAR</sequence>
<evidence type="ECO:0000313" key="1">
    <source>
        <dbReference type="EMBL" id="OGN00177.1"/>
    </source>
</evidence>
<dbReference type="STRING" id="1802662.A2736_01345"/>
<evidence type="ECO:0000313" key="2">
    <source>
        <dbReference type="Proteomes" id="UP000177503"/>
    </source>
</evidence>
<name>A0A1F8EH65_9BACT</name>
<dbReference type="EMBL" id="MGJC01000011">
    <property type="protein sequence ID" value="OGN00177.1"/>
    <property type="molecule type" value="Genomic_DNA"/>
</dbReference>
<gene>
    <name evidence="1" type="ORF">A2736_01345</name>
</gene>
<accession>A0A1F8EH65</accession>